<dbReference type="AlphaFoldDB" id="K1TH30"/>
<dbReference type="NCBIfam" id="NF045973">
    <property type="entry name" value="conju_CD1115"/>
    <property type="match status" value="1"/>
</dbReference>
<protein>
    <submittedName>
        <fullName evidence="8">Type IV secretory pathway, VirD4 component</fullName>
    </submittedName>
</protein>
<feature type="non-terminal residue" evidence="8">
    <location>
        <position position="375"/>
    </location>
</feature>
<evidence type="ECO:0000256" key="1">
    <source>
        <dbReference type="ARBA" id="ARBA00004651"/>
    </source>
</evidence>
<accession>K1TH30</accession>
<evidence type="ECO:0000256" key="5">
    <source>
        <dbReference type="ARBA" id="ARBA00022989"/>
    </source>
</evidence>
<sequence length="375" mass="43061">MPFFTNLGNALTNPLPSLHPLDAFVGFMTAVIAKLVLEYKRKHRKKYAEDKEYGSARWGTPKDIEPYMDRQNFDNNVLLTQTERITMGKPSNVKYARNQNVLVVGGSGSGKTRFYVKPNLMQMHSSYVVTDPKGTVLVECGKMLQKGKPVVKNGKIIGYTPYSIRVFNTIDFSKSMHYNPFAYIRPESREQDILRTVEVLITNTTGDQKGGDEFWVKAEKLLYTSYIALIITMCPEEEWNFETLIDFVNASECREDDETFKNAIDWAFYYLERWIENAWEQDEQFSEENENYAELKDAEVDDWRASLGRFAVRQYKAYKLAAGKTAKSILISCATRLAPFSIDKVLEITSYDEMHLDTIGDKLTALFIIISDTDD</sequence>
<reference evidence="8" key="1">
    <citation type="journal article" date="2013" name="Environ. Microbiol.">
        <title>Microbiota from the distal guts of lean and obese adolescents exhibit partial functional redundancy besides clear differences in community structure.</title>
        <authorList>
            <person name="Ferrer M."/>
            <person name="Ruiz A."/>
            <person name="Lanza F."/>
            <person name="Haange S.B."/>
            <person name="Oberbach A."/>
            <person name="Till H."/>
            <person name="Bargiela R."/>
            <person name="Campoy C."/>
            <person name="Segura M.T."/>
            <person name="Richter M."/>
            <person name="von Bergen M."/>
            <person name="Seifert J."/>
            <person name="Suarez A."/>
        </authorList>
    </citation>
    <scope>NUCLEOTIDE SEQUENCE</scope>
</reference>
<dbReference type="InterPro" id="IPR051539">
    <property type="entry name" value="T4SS-coupling_protein"/>
</dbReference>
<evidence type="ECO:0000256" key="4">
    <source>
        <dbReference type="ARBA" id="ARBA00022692"/>
    </source>
</evidence>
<evidence type="ECO:0000256" key="6">
    <source>
        <dbReference type="ARBA" id="ARBA00023136"/>
    </source>
</evidence>
<keyword evidence="5 7" id="KW-1133">Transmembrane helix</keyword>
<dbReference type="PANTHER" id="PTHR37937">
    <property type="entry name" value="CONJUGATIVE TRANSFER: DNA TRANSPORT"/>
    <property type="match status" value="1"/>
</dbReference>
<dbReference type="Pfam" id="PF02534">
    <property type="entry name" value="T4SS-DNA_transf"/>
    <property type="match status" value="1"/>
</dbReference>
<evidence type="ECO:0000256" key="2">
    <source>
        <dbReference type="ARBA" id="ARBA00008806"/>
    </source>
</evidence>
<keyword evidence="6 7" id="KW-0472">Membrane</keyword>
<dbReference type="PANTHER" id="PTHR37937:SF1">
    <property type="entry name" value="CONJUGATIVE TRANSFER: DNA TRANSPORT"/>
    <property type="match status" value="1"/>
</dbReference>
<name>K1TH30_9ZZZZ</name>
<evidence type="ECO:0000313" key="8">
    <source>
        <dbReference type="EMBL" id="EKC65640.1"/>
    </source>
</evidence>
<dbReference type="InterPro" id="IPR027417">
    <property type="entry name" value="P-loop_NTPase"/>
</dbReference>
<dbReference type="SUPFAM" id="SSF52540">
    <property type="entry name" value="P-loop containing nucleoside triphosphate hydrolases"/>
    <property type="match status" value="1"/>
</dbReference>
<evidence type="ECO:0000256" key="3">
    <source>
        <dbReference type="ARBA" id="ARBA00022475"/>
    </source>
</evidence>
<proteinExistence type="inferred from homology"/>
<comment type="similarity">
    <text evidence="2">Belongs to the VirD4/TraG family.</text>
</comment>
<keyword evidence="4 7" id="KW-0812">Transmembrane</keyword>
<dbReference type="InterPro" id="IPR003688">
    <property type="entry name" value="TraG/VirD4"/>
</dbReference>
<dbReference type="GO" id="GO:0005886">
    <property type="term" value="C:plasma membrane"/>
    <property type="evidence" value="ECO:0007669"/>
    <property type="project" value="UniProtKB-SubCell"/>
</dbReference>
<evidence type="ECO:0000256" key="7">
    <source>
        <dbReference type="SAM" id="Phobius"/>
    </source>
</evidence>
<comment type="caution">
    <text evidence="8">The sequence shown here is derived from an EMBL/GenBank/DDBJ whole genome shotgun (WGS) entry which is preliminary data.</text>
</comment>
<dbReference type="CDD" id="cd01127">
    <property type="entry name" value="TrwB_TraG_TraD_VirD4"/>
    <property type="match status" value="1"/>
</dbReference>
<gene>
    <name evidence="8" type="ORF">LEA_10214</name>
</gene>
<dbReference type="EMBL" id="AJWY01006872">
    <property type="protein sequence ID" value="EKC65640.1"/>
    <property type="molecule type" value="Genomic_DNA"/>
</dbReference>
<comment type="subcellular location">
    <subcellularLocation>
        <location evidence="1">Cell membrane</location>
        <topology evidence="1">Multi-pass membrane protein</topology>
    </subcellularLocation>
</comment>
<keyword evidence="3" id="KW-1003">Cell membrane</keyword>
<feature type="transmembrane region" description="Helical" evidence="7">
    <location>
        <begin position="20"/>
        <end position="37"/>
    </location>
</feature>
<organism evidence="8">
    <name type="scientific">human gut metagenome</name>
    <dbReference type="NCBI Taxonomy" id="408170"/>
    <lineage>
        <taxon>unclassified sequences</taxon>
        <taxon>metagenomes</taxon>
        <taxon>organismal metagenomes</taxon>
    </lineage>
</organism>